<keyword evidence="2" id="KW-0238">DNA-binding</keyword>
<dbReference type="InterPro" id="IPR050204">
    <property type="entry name" value="AraC_XylS_family_regulators"/>
</dbReference>
<dbReference type="PROSITE" id="PS01124">
    <property type="entry name" value="HTH_ARAC_FAMILY_2"/>
    <property type="match status" value="1"/>
</dbReference>
<gene>
    <name evidence="5" type="ORF">NCCP691_00480</name>
</gene>
<dbReference type="PROSITE" id="PS00041">
    <property type="entry name" value="HTH_ARAC_FAMILY_1"/>
    <property type="match status" value="1"/>
</dbReference>
<keyword evidence="3" id="KW-0804">Transcription</keyword>
<dbReference type="InterPro" id="IPR018060">
    <property type="entry name" value="HTH_AraC"/>
</dbReference>
<dbReference type="InterPro" id="IPR009057">
    <property type="entry name" value="Homeodomain-like_sf"/>
</dbReference>
<keyword evidence="1" id="KW-0805">Transcription regulation</keyword>
<dbReference type="EMBL" id="BPMK01000001">
    <property type="protein sequence ID" value="GIZ50034.1"/>
    <property type="molecule type" value="Genomic_DNA"/>
</dbReference>
<dbReference type="PANTHER" id="PTHR46796">
    <property type="entry name" value="HTH-TYPE TRANSCRIPTIONAL ACTIVATOR RHAS-RELATED"/>
    <property type="match status" value="1"/>
</dbReference>
<evidence type="ECO:0000313" key="6">
    <source>
        <dbReference type="Proteomes" id="UP000887222"/>
    </source>
</evidence>
<dbReference type="SMART" id="SM00342">
    <property type="entry name" value="HTH_ARAC"/>
    <property type="match status" value="1"/>
</dbReference>
<comment type="caution">
    <text evidence="5">The sequence shown here is derived from an EMBL/GenBank/DDBJ whole genome shotgun (WGS) entry which is preliminary data.</text>
</comment>
<dbReference type="PRINTS" id="PR00032">
    <property type="entry name" value="HTHARAC"/>
</dbReference>
<dbReference type="SUPFAM" id="SSF46689">
    <property type="entry name" value="Homeodomain-like"/>
    <property type="match status" value="2"/>
</dbReference>
<dbReference type="Proteomes" id="UP000887222">
    <property type="component" value="Unassembled WGS sequence"/>
</dbReference>
<evidence type="ECO:0000313" key="5">
    <source>
        <dbReference type="EMBL" id="GIZ50034.1"/>
    </source>
</evidence>
<feature type="domain" description="HTH araC/xylS-type" evidence="4">
    <location>
        <begin position="199"/>
        <end position="297"/>
    </location>
</feature>
<proteinExistence type="predicted"/>
<dbReference type="InterPro" id="IPR020449">
    <property type="entry name" value="Tscrpt_reg_AraC-type_HTH"/>
</dbReference>
<sequence>MPSLPEAPVPDAIGHAVFDTLRGANAQLERFAWLGDDMALAVWRRDTTEEETAYLRPGHHTLSCYLGGGYRTERNELPGRFGAPGRLCTLPDQHESRWVVRDQLRLLHLYFLPRHFTRRAVVELDREPRELTLADRTFFEDPAIAQLCARLAGLDWDGADERLRANEIAHAALDRLLHTQAELRRDQKLRGGLSPAARRRLAEFIDAHLDQPLTLGMLAAQACLSEFHLARMFRISFGMPPYAWIAARRIDRARSLLARPDLPLQQVADSCGYADLSHFSHRFRAATGVAPSRYRRIIA</sequence>
<evidence type="ECO:0000256" key="1">
    <source>
        <dbReference type="ARBA" id="ARBA00023015"/>
    </source>
</evidence>
<organism evidence="5 6">
    <name type="scientific">Noviherbaspirillum aridicola</name>
    <dbReference type="NCBI Taxonomy" id="2849687"/>
    <lineage>
        <taxon>Bacteria</taxon>
        <taxon>Pseudomonadati</taxon>
        <taxon>Pseudomonadota</taxon>
        <taxon>Betaproteobacteria</taxon>
        <taxon>Burkholderiales</taxon>
        <taxon>Oxalobacteraceae</taxon>
        <taxon>Noviherbaspirillum</taxon>
    </lineage>
</organism>
<keyword evidence="6" id="KW-1185">Reference proteome</keyword>
<name>A0ABQ4PYU8_9BURK</name>
<dbReference type="Gene3D" id="1.10.10.60">
    <property type="entry name" value="Homeodomain-like"/>
    <property type="match status" value="1"/>
</dbReference>
<evidence type="ECO:0000259" key="4">
    <source>
        <dbReference type="PROSITE" id="PS01124"/>
    </source>
</evidence>
<evidence type="ECO:0000256" key="3">
    <source>
        <dbReference type="ARBA" id="ARBA00023163"/>
    </source>
</evidence>
<dbReference type="Pfam" id="PF12833">
    <property type="entry name" value="HTH_18"/>
    <property type="match status" value="1"/>
</dbReference>
<reference evidence="5 6" key="1">
    <citation type="journal article" date="2022" name="Int. J. Syst. Evol. Microbiol.">
        <title>Noviherbaspirillum aridicola sp. nov., isolated from an arid soil in Pakistan.</title>
        <authorList>
            <person name="Khan I.U."/>
            <person name="Saqib M."/>
            <person name="Amin A."/>
            <person name="Hussain F."/>
            <person name="Li L."/>
            <person name="Liu Y.H."/>
            <person name="Fang B.Z."/>
            <person name="Ahmed I."/>
            <person name="Li W.J."/>
        </authorList>
    </citation>
    <scope>NUCLEOTIDE SEQUENCE [LARGE SCALE GENOMIC DNA]</scope>
    <source>
        <strain evidence="5 6">NCCP-691</strain>
    </source>
</reference>
<dbReference type="RefSeq" id="WP_220806225.1">
    <property type="nucleotide sequence ID" value="NZ_BPMK01000001.1"/>
</dbReference>
<accession>A0ABQ4PYU8</accession>
<evidence type="ECO:0000256" key="2">
    <source>
        <dbReference type="ARBA" id="ARBA00023125"/>
    </source>
</evidence>
<protein>
    <submittedName>
        <fullName evidence="5">AraC family transcriptional regulator</fullName>
    </submittedName>
</protein>
<dbReference type="InterPro" id="IPR018062">
    <property type="entry name" value="HTH_AraC-typ_CS"/>
</dbReference>
<dbReference type="PANTHER" id="PTHR46796:SF6">
    <property type="entry name" value="ARAC SUBFAMILY"/>
    <property type="match status" value="1"/>
</dbReference>